<dbReference type="Gene3D" id="6.10.140.2170">
    <property type="match status" value="1"/>
</dbReference>
<gene>
    <name evidence="2" type="ORF">DXD10_15980</name>
</gene>
<dbReference type="Gene3D" id="1.10.8.730">
    <property type="match status" value="1"/>
</dbReference>
<dbReference type="Pfam" id="PF19044">
    <property type="entry name" value="P-loop_TraG"/>
    <property type="match status" value="1"/>
</dbReference>
<dbReference type="RefSeq" id="WP_117650614.1">
    <property type="nucleotide sequence ID" value="NZ_QSQQ01000031.1"/>
</dbReference>
<evidence type="ECO:0000313" key="3">
    <source>
        <dbReference type="Proteomes" id="UP000261208"/>
    </source>
</evidence>
<dbReference type="CDD" id="cd01127">
    <property type="entry name" value="TrwB_TraG_TraD_VirD4"/>
    <property type="match status" value="1"/>
</dbReference>
<name>A0A3E4M2E5_9FIRM</name>
<dbReference type="PANTHER" id="PTHR30121">
    <property type="entry name" value="UNCHARACTERIZED PROTEIN YJGR-RELATED"/>
    <property type="match status" value="1"/>
</dbReference>
<dbReference type="InterPro" id="IPR027417">
    <property type="entry name" value="P-loop_NTPase"/>
</dbReference>
<evidence type="ECO:0000259" key="1">
    <source>
        <dbReference type="Pfam" id="PF19044"/>
    </source>
</evidence>
<dbReference type="PANTHER" id="PTHR30121:SF6">
    <property type="entry name" value="SLR6007 PROTEIN"/>
    <property type="match status" value="1"/>
</dbReference>
<comment type="caution">
    <text evidence="2">The sequence shown here is derived from an EMBL/GenBank/DDBJ whole genome shotgun (WGS) entry which is preliminary data.</text>
</comment>
<protein>
    <submittedName>
        <fullName evidence="2">DUF87 domain-containing protein</fullName>
    </submittedName>
</protein>
<reference evidence="2 3" key="1">
    <citation type="submission" date="2018-08" db="EMBL/GenBank/DDBJ databases">
        <title>A genome reference for cultivated species of the human gut microbiota.</title>
        <authorList>
            <person name="Zou Y."/>
            <person name="Xue W."/>
            <person name="Luo G."/>
        </authorList>
    </citation>
    <scope>NUCLEOTIDE SEQUENCE [LARGE SCALE GENOMIC DNA]</scope>
    <source>
        <strain evidence="2 3">TF11-11</strain>
    </source>
</reference>
<dbReference type="AlphaFoldDB" id="A0A3E4M2E5"/>
<dbReference type="SUPFAM" id="SSF52540">
    <property type="entry name" value="P-loop containing nucleoside triphosphate hydrolases"/>
    <property type="match status" value="1"/>
</dbReference>
<dbReference type="Proteomes" id="UP000261208">
    <property type="component" value="Unassembled WGS sequence"/>
</dbReference>
<feature type="domain" description="TraG P-loop" evidence="1">
    <location>
        <begin position="234"/>
        <end position="311"/>
    </location>
</feature>
<sequence length="618" mass="69928">MRHAAQTVEQAPVNNALLNVVTPMGLSFEKNRLSIGENIGKAYGIIRYPQKVDVEWLSKLTNIPSTLVSIGFKPVDNGTLINAISRSVVQQRGLADGAKDPLSRQRAEKAAEDGEKIIMQIDREGETVGLMSVEVMPVAREEKEFKKACRRAESVASVMKCKMRAIPNLQKEAFMHLSPTFPNHAKMESILQKVVPFSTFVGGFPFASSGFNDGEGYYFAKDTRGGLVIVDTWKRGGDRTNSNFCVMGNSGVGKSTAIKHILLSEYMKGTRIIVIDPESEYRDLCQNLNGDWINAVGGSKGMINPLQVRPSPRDDEDEIEELRLYRGEGYGMNEPCNDQLSELAMHMKNLEIFFSLYIPSLTDMQKAVLKKCLVELYQKFHITWDTDVTKRKPQDFPIFSDLYALVQEKTKTEKENQVYTDLAMLLYDIAEGADSFIWNGHTTVSGNSRFTVMDTHALQETGDNIKRTQYFNILTYDWEQMSRDREERVLLICDEAYLMIDRSVPQSLVYLRNVMKRARKYEAALGIISHSLVDFLHESIKQYGQALLDIPCYKILMGTDGKNLKETADLYDLTEAEQELLLARKRGHALFMAGAKRLHIQFDIPEYKFNYMGKGGGR</sequence>
<accession>A0A3E4M2E5</accession>
<dbReference type="Gene3D" id="3.40.50.300">
    <property type="entry name" value="P-loop containing nucleotide triphosphate hydrolases"/>
    <property type="match status" value="1"/>
</dbReference>
<dbReference type="EMBL" id="QSQQ01000031">
    <property type="protein sequence ID" value="RGK43462.1"/>
    <property type="molecule type" value="Genomic_DNA"/>
</dbReference>
<dbReference type="InterPro" id="IPR043964">
    <property type="entry name" value="P-loop_TraG"/>
</dbReference>
<dbReference type="InterPro" id="IPR051162">
    <property type="entry name" value="T4SS_component"/>
</dbReference>
<organism evidence="2 3">
    <name type="scientific">Dorea formicigenerans</name>
    <dbReference type="NCBI Taxonomy" id="39486"/>
    <lineage>
        <taxon>Bacteria</taxon>
        <taxon>Bacillati</taxon>
        <taxon>Bacillota</taxon>
        <taxon>Clostridia</taxon>
        <taxon>Lachnospirales</taxon>
        <taxon>Lachnospiraceae</taxon>
        <taxon>Dorea</taxon>
    </lineage>
</organism>
<proteinExistence type="predicted"/>
<evidence type="ECO:0000313" key="2">
    <source>
        <dbReference type="EMBL" id="RGK43462.1"/>
    </source>
</evidence>